<dbReference type="PANTHER" id="PTHR46934">
    <property type="entry name" value="MYB_DNA-BIND_3 DOMAIN-CONTAINING PROTEIN-RELATED"/>
    <property type="match status" value="1"/>
</dbReference>
<reference evidence="3 4" key="1">
    <citation type="submission" date="2024-02" db="EMBL/GenBank/DDBJ databases">
        <title>High-quality chromosome-scale genome assembly of Pensacola bahiagrass (Paspalum notatum Flugge var. saurae).</title>
        <authorList>
            <person name="Vega J.M."/>
            <person name="Podio M."/>
            <person name="Orjuela J."/>
            <person name="Siena L.A."/>
            <person name="Pessino S.C."/>
            <person name="Combes M.C."/>
            <person name="Mariac C."/>
            <person name="Albertini E."/>
            <person name="Pupilli F."/>
            <person name="Ortiz J.P.A."/>
            <person name="Leblanc O."/>
        </authorList>
    </citation>
    <scope>NUCLEOTIDE SEQUENCE [LARGE SCALE GENOMIC DNA]</scope>
    <source>
        <strain evidence="3">R1</strain>
        <tissue evidence="3">Leaf</tissue>
    </source>
</reference>
<keyword evidence="4" id="KW-1185">Reference proteome</keyword>
<feature type="region of interest" description="Disordered" evidence="1">
    <location>
        <begin position="1"/>
        <end position="39"/>
    </location>
</feature>
<organism evidence="3 4">
    <name type="scientific">Paspalum notatum var. saurae</name>
    <dbReference type="NCBI Taxonomy" id="547442"/>
    <lineage>
        <taxon>Eukaryota</taxon>
        <taxon>Viridiplantae</taxon>
        <taxon>Streptophyta</taxon>
        <taxon>Embryophyta</taxon>
        <taxon>Tracheophyta</taxon>
        <taxon>Spermatophyta</taxon>
        <taxon>Magnoliopsida</taxon>
        <taxon>Liliopsida</taxon>
        <taxon>Poales</taxon>
        <taxon>Poaceae</taxon>
        <taxon>PACMAD clade</taxon>
        <taxon>Panicoideae</taxon>
        <taxon>Andropogonodae</taxon>
        <taxon>Paspaleae</taxon>
        <taxon>Paspalinae</taxon>
        <taxon>Paspalum</taxon>
    </lineage>
</organism>
<proteinExistence type="predicted"/>
<dbReference type="EMBL" id="CP144751">
    <property type="protein sequence ID" value="WVZ86919.1"/>
    <property type="molecule type" value="Genomic_DNA"/>
</dbReference>
<accession>A0AAQ3UAC3</accession>
<evidence type="ECO:0000256" key="1">
    <source>
        <dbReference type="SAM" id="MobiDB-lite"/>
    </source>
</evidence>
<evidence type="ECO:0000313" key="3">
    <source>
        <dbReference type="EMBL" id="WVZ86919.1"/>
    </source>
</evidence>
<dbReference type="PANTHER" id="PTHR46934:SF12">
    <property type="entry name" value="MYB_SANT-LIKE DOMAIN-CONTAINING PROTEIN"/>
    <property type="match status" value="1"/>
</dbReference>
<name>A0AAQ3UAC3_PASNO</name>
<evidence type="ECO:0000313" key="4">
    <source>
        <dbReference type="Proteomes" id="UP001341281"/>
    </source>
</evidence>
<dbReference type="Pfam" id="PF12776">
    <property type="entry name" value="Myb_DNA-bind_3"/>
    <property type="match status" value="1"/>
</dbReference>
<feature type="region of interest" description="Disordered" evidence="1">
    <location>
        <begin position="222"/>
        <end position="266"/>
    </location>
</feature>
<evidence type="ECO:0000259" key="2">
    <source>
        <dbReference type="Pfam" id="PF12776"/>
    </source>
</evidence>
<protein>
    <recommendedName>
        <fullName evidence="2">Myb/SANT-like domain-containing protein</fullName>
    </recommendedName>
</protein>
<feature type="domain" description="Myb/SANT-like" evidence="2">
    <location>
        <begin position="43"/>
        <end position="136"/>
    </location>
</feature>
<dbReference type="AlphaFoldDB" id="A0AAQ3UAC3"/>
<gene>
    <name evidence="3" type="ORF">U9M48_033630</name>
</gene>
<dbReference type="Proteomes" id="UP001341281">
    <property type="component" value="Chromosome 07"/>
</dbReference>
<sequence>MVQRRSPRLNVSLSKAAQKKNSSKVFPTKNHGGTPSEKSRAVWNPVLEKTLVDLLHEHNTPNYRGQSGWTIETWNKIVKEFHEKENYVTFTKTQIQDKEKELKRKYKLLKEVIKQSGASWSNQTCMIQAAPAIWDKIIKLYPQAKKFRNQSFPLFEALGQLYDGQSAERTCNFNSSQPLEYPDPTPAESRDELRRVEVVFPNLEENLAIHGPDDADARVQANEDEDATVGKGEQRPQRRAAPTTRNKEEKGAKRHKKSGDIEGPMGRYINMRSKQAEDEAARLAREKGDAQGNDFSIKRCISVLNTMEVTKEEKAKAYGVFKNPDNREIFLSAYSEDLESTLIWLRSEMA</sequence>
<dbReference type="InterPro" id="IPR024752">
    <property type="entry name" value="Myb/SANT-like_dom"/>
</dbReference>